<feature type="domain" description="DUF6589" evidence="2">
    <location>
        <begin position="293"/>
        <end position="684"/>
    </location>
</feature>
<evidence type="ECO:0000256" key="1">
    <source>
        <dbReference type="SAM" id="MobiDB-lite"/>
    </source>
</evidence>
<evidence type="ECO:0000259" key="2">
    <source>
        <dbReference type="Pfam" id="PF20231"/>
    </source>
</evidence>
<name>A0A8H6I255_9AGAR</name>
<dbReference type="Pfam" id="PF20231">
    <property type="entry name" value="DUF6589"/>
    <property type="match status" value="1"/>
</dbReference>
<evidence type="ECO:0000313" key="4">
    <source>
        <dbReference type="Proteomes" id="UP000521943"/>
    </source>
</evidence>
<proteinExistence type="predicted"/>
<dbReference type="AlphaFoldDB" id="A0A8H6I255"/>
<feature type="region of interest" description="Disordered" evidence="1">
    <location>
        <begin position="1"/>
        <end position="28"/>
    </location>
</feature>
<protein>
    <recommendedName>
        <fullName evidence="2">DUF6589 domain-containing protein</fullName>
    </recommendedName>
</protein>
<evidence type="ECO:0000313" key="3">
    <source>
        <dbReference type="EMBL" id="KAF6756532.1"/>
    </source>
</evidence>
<gene>
    <name evidence="3" type="ORF">DFP72DRAFT_989671</name>
</gene>
<dbReference type="EMBL" id="JACGCI010000025">
    <property type="protein sequence ID" value="KAF6756532.1"/>
    <property type="molecule type" value="Genomic_DNA"/>
</dbReference>
<dbReference type="Proteomes" id="UP000521943">
    <property type="component" value="Unassembled WGS sequence"/>
</dbReference>
<comment type="caution">
    <text evidence="3">The sequence shown here is derived from an EMBL/GenBank/DDBJ whole genome shotgun (WGS) entry which is preliminary data.</text>
</comment>
<accession>A0A8H6I255</accession>
<organism evidence="3 4">
    <name type="scientific">Ephemerocybe angulata</name>
    <dbReference type="NCBI Taxonomy" id="980116"/>
    <lineage>
        <taxon>Eukaryota</taxon>
        <taxon>Fungi</taxon>
        <taxon>Dikarya</taxon>
        <taxon>Basidiomycota</taxon>
        <taxon>Agaricomycotina</taxon>
        <taxon>Agaricomycetes</taxon>
        <taxon>Agaricomycetidae</taxon>
        <taxon>Agaricales</taxon>
        <taxon>Agaricineae</taxon>
        <taxon>Psathyrellaceae</taxon>
        <taxon>Ephemerocybe</taxon>
    </lineage>
</organism>
<sequence length="795" mass="89797">MQWESHPDLVESDEEPESTFTQSTAKRKRALTEESTFKAIEKMLKTMDTTGINLPILLEAISWGNTNVLLHSTELPGILDRWWKPHRSSAGMRRPAGATIVMTDIITRELKELGPLLRLPAGEDVKAAELTAAGIERMTEQMKANAPMLWKLLYESLTYGTTGITTRKTPDKVIFTVISMACYYMSHHWNRLPKLLAIYLKFRGVSAKGFDTLHIMGLTMSHKWACDVVKRMTAETTKEVAERMEDCPWVISYDNVNIPFRVFSQRLENQSELGHGTAATVYIKRDAELLSEETTMKDIVLRALIDSPEFDLLSYQERKHLLKRPHPIDALPVGSEHTTTQFMLGTVPIPEVSYEDNRRLVLEWFRQLGFITKEQCIKLAMKKVVTWVGDQLTVDRLRHIFTFRADDDNSFDRLDFSVFIFGWLHLQMAFANSLHKQYLGTAKGRGLAQAFELLKKKKLHTTRTQGTFYHDIVETIYEVATAHVREDWLAVGGVNSLDKLRQRSARDLKKLAAKIVETRASSEGMDQVENSPNPDMVLWQAIMWNCDALQYIVLDEAIKNGDVGMMEALLPTLLFRFIGGGNGKYAVEVLELLQGLHREWPEKLCTFIRHHCWLVNFSGKRGVWCPIDKAQEMNIKDIKVTYRSEGPNIKWSYLKKLHPAIPLIRIIIDYIEKQFGTLVRGKRHAVPSRERDINKLRKSYADSQLHTSKPGRTVKGEKEKARDFITGGALNGRGRGLTIVGVGADGGEAGGRSGASSVAIVQRTGIGRGFGLGGRGVAGVEGGMFSLREADERVL</sequence>
<dbReference type="InterPro" id="IPR046496">
    <property type="entry name" value="DUF6589"/>
</dbReference>
<keyword evidence="4" id="KW-1185">Reference proteome</keyword>
<dbReference type="OrthoDB" id="3203379at2759"/>
<reference evidence="3 4" key="1">
    <citation type="submission" date="2020-07" db="EMBL/GenBank/DDBJ databases">
        <title>Comparative genomics of pyrophilous fungi reveals a link between fire events and developmental genes.</title>
        <authorList>
            <consortium name="DOE Joint Genome Institute"/>
            <person name="Steindorff A.S."/>
            <person name="Carver A."/>
            <person name="Calhoun S."/>
            <person name="Stillman K."/>
            <person name="Liu H."/>
            <person name="Lipzen A."/>
            <person name="Pangilinan J."/>
            <person name="Labutti K."/>
            <person name="Bruns T.D."/>
            <person name="Grigoriev I.V."/>
        </authorList>
    </citation>
    <scope>NUCLEOTIDE SEQUENCE [LARGE SCALE GENOMIC DNA]</scope>
    <source>
        <strain evidence="3 4">CBS 144469</strain>
    </source>
</reference>